<evidence type="ECO:0000256" key="1">
    <source>
        <dbReference type="SAM" id="MobiDB-lite"/>
    </source>
</evidence>
<reference evidence="2 3" key="1">
    <citation type="journal article" date="2024" name="Ann. Entomol. Soc. Am.">
        <title>Genomic analyses of the southern and eastern yellowjacket wasps (Hymenoptera: Vespidae) reveal evolutionary signatures of social life.</title>
        <authorList>
            <person name="Catto M.A."/>
            <person name="Caine P.B."/>
            <person name="Orr S.E."/>
            <person name="Hunt B.G."/>
            <person name="Goodisman M.A.D."/>
        </authorList>
    </citation>
    <scope>NUCLEOTIDE SEQUENCE [LARGE SCALE GENOMIC DNA]</scope>
    <source>
        <strain evidence="2">232</strain>
        <tissue evidence="2">Head and thorax</tissue>
    </source>
</reference>
<feature type="compositionally biased region" description="Acidic residues" evidence="1">
    <location>
        <begin position="24"/>
        <end position="39"/>
    </location>
</feature>
<proteinExistence type="predicted"/>
<comment type="caution">
    <text evidence="2">The sequence shown here is derived from an EMBL/GenBank/DDBJ whole genome shotgun (WGS) entry which is preliminary data.</text>
</comment>
<dbReference type="Proteomes" id="UP001607303">
    <property type="component" value="Unassembled WGS sequence"/>
</dbReference>
<accession>A0ABD2CYT7</accession>
<protein>
    <submittedName>
        <fullName evidence="2">Uncharacterized protein</fullName>
    </submittedName>
</protein>
<feature type="region of interest" description="Disordered" evidence="1">
    <location>
        <begin position="1"/>
        <end position="43"/>
    </location>
</feature>
<evidence type="ECO:0000313" key="2">
    <source>
        <dbReference type="EMBL" id="KAL2750293.1"/>
    </source>
</evidence>
<feature type="compositionally biased region" description="Basic and acidic residues" evidence="1">
    <location>
        <begin position="1"/>
        <end position="23"/>
    </location>
</feature>
<dbReference type="EMBL" id="JAYRBN010000019">
    <property type="protein sequence ID" value="KAL2750293.1"/>
    <property type="molecule type" value="Genomic_DNA"/>
</dbReference>
<feature type="non-terminal residue" evidence="2">
    <location>
        <position position="1"/>
    </location>
</feature>
<evidence type="ECO:0000313" key="3">
    <source>
        <dbReference type="Proteomes" id="UP001607303"/>
    </source>
</evidence>
<sequence>DNDKEKLGAIKNDSEKEDLRINLEEEEEEGGDTGYEDGQGECKDYSSTLAHDLLDDRFYLDDDDSTDKFNSSQNDVLFLSILDCPLARMDGAVQVDGNEWRGPVIIPLVSDFENMKGIFSFVFPLSNQLQNPKLDETIV</sequence>
<keyword evidence="3" id="KW-1185">Reference proteome</keyword>
<dbReference type="AlphaFoldDB" id="A0ABD2CYT7"/>
<name>A0ABD2CYT7_VESMC</name>
<gene>
    <name evidence="2" type="ORF">V1477_001497</name>
</gene>
<organism evidence="2 3">
    <name type="scientific">Vespula maculifrons</name>
    <name type="common">Eastern yellow jacket</name>
    <name type="synonym">Wasp</name>
    <dbReference type="NCBI Taxonomy" id="7453"/>
    <lineage>
        <taxon>Eukaryota</taxon>
        <taxon>Metazoa</taxon>
        <taxon>Ecdysozoa</taxon>
        <taxon>Arthropoda</taxon>
        <taxon>Hexapoda</taxon>
        <taxon>Insecta</taxon>
        <taxon>Pterygota</taxon>
        <taxon>Neoptera</taxon>
        <taxon>Endopterygota</taxon>
        <taxon>Hymenoptera</taxon>
        <taxon>Apocrita</taxon>
        <taxon>Aculeata</taxon>
        <taxon>Vespoidea</taxon>
        <taxon>Vespidae</taxon>
        <taxon>Vespinae</taxon>
        <taxon>Vespula</taxon>
    </lineage>
</organism>